<dbReference type="InterPro" id="IPR006664">
    <property type="entry name" value="OMP_bac"/>
</dbReference>
<protein>
    <submittedName>
        <fullName evidence="7">Peptidoglycan-associated lipoprotein</fullName>
    </submittedName>
</protein>
<keyword evidence="5" id="KW-0732">Signal</keyword>
<dbReference type="AlphaFoldDB" id="A0A1I1UF56"/>
<dbReference type="PROSITE" id="PS51123">
    <property type="entry name" value="OMPA_2"/>
    <property type="match status" value="1"/>
</dbReference>
<keyword evidence="7" id="KW-0449">Lipoprotein</keyword>
<proteinExistence type="predicted"/>
<keyword evidence="8" id="KW-1185">Reference proteome</keyword>
<dbReference type="Gene3D" id="3.30.1330.60">
    <property type="entry name" value="OmpA-like domain"/>
    <property type="match status" value="1"/>
</dbReference>
<comment type="subcellular location">
    <subcellularLocation>
        <location evidence="1">Cell outer membrane</location>
    </subcellularLocation>
</comment>
<name>A0A1I1UF56_9BACT</name>
<dbReference type="Pfam" id="PF00691">
    <property type="entry name" value="OmpA"/>
    <property type="match status" value="1"/>
</dbReference>
<dbReference type="CDD" id="cd07185">
    <property type="entry name" value="OmpA_C-like"/>
    <property type="match status" value="1"/>
</dbReference>
<dbReference type="EMBL" id="FOMX01000003">
    <property type="protein sequence ID" value="SFD69482.1"/>
    <property type="molecule type" value="Genomic_DNA"/>
</dbReference>
<feature type="signal peptide" evidence="5">
    <location>
        <begin position="1"/>
        <end position="25"/>
    </location>
</feature>
<reference evidence="8" key="1">
    <citation type="submission" date="2016-10" db="EMBL/GenBank/DDBJ databases">
        <authorList>
            <person name="Varghese N."/>
            <person name="Submissions S."/>
        </authorList>
    </citation>
    <scope>NUCLEOTIDE SEQUENCE [LARGE SCALE GENOMIC DNA]</scope>
    <source>
        <strain evidence="8">ATCC 25963</strain>
    </source>
</reference>
<dbReference type="PRINTS" id="PR01021">
    <property type="entry name" value="OMPADOMAIN"/>
</dbReference>
<dbReference type="Proteomes" id="UP000199400">
    <property type="component" value="Unassembled WGS sequence"/>
</dbReference>
<dbReference type="PROSITE" id="PS51257">
    <property type="entry name" value="PROKAR_LIPOPROTEIN"/>
    <property type="match status" value="1"/>
</dbReference>
<dbReference type="STRING" id="54.SAMN02745121_01208"/>
<dbReference type="InterPro" id="IPR006665">
    <property type="entry name" value="OmpA-like"/>
</dbReference>
<organism evidence="7 8">
    <name type="scientific">Nannocystis exedens</name>
    <dbReference type="NCBI Taxonomy" id="54"/>
    <lineage>
        <taxon>Bacteria</taxon>
        <taxon>Pseudomonadati</taxon>
        <taxon>Myxococcota</taxon>
        <taxon>Polyangia</taxon>
        <taxon>Nannocystales</taxon>
        <taxon>Nannocystaceae</taxon>
        <taxon>Nannocystis</taxon>
    </lineage>
</organism>
<feature type="domain" description="OmpA-like" evidence="6">
    <location>
        <begin position="173"/>
        <end position="284"/>
    </location>
</feature>
<evidence type="ECO:0000256" key="3">
    <source>
        <dbReference type="ARBA" id="ARBA00023237"/>
    </source>
</evidence>
<evidence type="ECO:0000259" key="6">
    <source>
        <dbReference type="PROSITE" id="PS51123"/>
    </source>
</evidence>
<evidence type="ECO:0000313" key="8">
    <source>
        <dbReference type="Proteomes" id="UP000199400"/>
    </source>
</evidence>
<dbReference type="SUPFAM" id="SSF103088">
    <property type="entry name" value="OmpA-like"/>
    <property type="match status" value="1"/>
</dbReference>
<keyword evidence="3" id="KW-0998">Cell outer membrane</keyword>
<dbReference type="PANTHER" id="PTHR30329:SF21">
    <property type="entry name" value="LIPOPROTEIN YIAD-RELATED"/>
    <property type="match status" value="1"/>
</dbReference>
<evidence type="ECO:0000256" key="5">
    <source>
        <dbReference type="SAM" id="SignalP"/>
    </source>
</evidence>
<dbReference type="GO" id="GO:0009279">
    <property type="term" value="C:cell outer membrane"/>
    <property type="evidence" value="ECO:0007669"/>
    <property type="project" value="UniProtKB-SubCell"/>
</dbReference>
<evidence type="ECO:0000256" key="2">
    <source>
        <dbReference type="ARBA" id="ARBA00023136"/>
    </source>
</evidence>
<accession>A0A1I1UF56</accession>
<dbReference type="InterPro" id="IPR036737">
    <property type="entry name" value="OmpA-like_sf"/>
</dbReference>
<sequence length="284" mass="29919">MRAMFSRIQPHLLALGLGFVALGSAACKPPVYPACKKDKHCNVDLDEKCVDKQCQNCKTDADCATKGPNGTPWKCADFRCQDPALAGAGGGGEGVGAPCQQTIECTNGLVCKAGACAACSEDFDCQPGTCDIGTGRCNAPGSGGTGGCQTDDQCAMDEICNAGTCEFSGNMGGGTNPCPDVPKIYFGFDNPNPEPADQEKLKALAECLKSNNAQLILEAHADSRGTEEYNIMLTDKRGVTVKEFLQNLGIDPSRMTVVSKGDLEATGTDEGSMKEDRRVDFIYQ</sequence>
<dbReference type="InterPro" id="IPR050330">
    <property type="entry name" value="Bact_OuterMem_StrucFunc"/>
</dbReference>
<gene>
    <name evidence="7" type="ORF">SAMN02745121_01208</name>
</gene>
<keyword evidence="2 4" id="KW-0472">Membrane</keyword>
<evidence type="ECO:0000256" key="4">
    <source>
        <dbReference type="PROSITE-ProRule" id="PRU00473"/>
    </source>
</evidence>
<evidence type="ECO:0000256" key="1">
    <source>
        <dbReference type="ARBA" id="ARBA00004442"/>
    </source>
</evidence>
<dbReference type="PANTHER" id="PTHR30329">
    <property type="entry name" value="STATOR ELEMENT OF FLAGELLAR MOTOR COMPLEX"/>
    <property type="match status" value="1"/>
</dbReference>
<feature type="chain" id="PRO_5011509633" evidence="5">
    <location>
        <begin position="26"/>
        <end position="284"/>
    </location>
</feature>
<evidence type="ECO:0000313" key="7">
    <source>
        <dbReference type="EMBL" id="SFD69482.1"/>
    </source>
</evidence>